<proteinExistence type="inferred from homology"/>
<comment type="function">
    <text evidence="8">Involved in spliceosome assembly.</text>
</comment>
<evidence type="ECO:0000313" key="14">
    <source>
        <dbReference type="Proteomes" id="UP000549394"/>
    </source>
</evidence>
<dbReference type="GO" id="GO:0015030">
    <property type="term" value="C:Cajal body"/>
    <property type="evidence" value="ECO:0007669"/>
    <property type="project" value="UniProtKB-SubCell"/>
</dbReference>
<evidence type="ECO:0000256" key="9">
    <source>
        <dbReference type="ARBA" id="ARBA00041083"/>
    </source>
</evidence>
<accession>A0A7I8W1K1</accession>
<keyword evidence="6" id="KW-0508">mRNA splicing</keyword>
<dbReference type="GO" id="GO:0005737">
    <property type="term" value="C:cytoplasm"/>
    <property type="evidence" value="ECO:0007669"/>
    <property type="project" value="InterPro"/>
</dbReference>
<reference evidence="13 14" key="1">
    <citation type="submission" date="2020-08" db="EMBL/GenBank/DDBJ databases">
        <authorList>
            <person name="Hejnol A."/>
        </authorList>
    </citation>
    <scope>NUCLEOTIDE SEQUENCE [LARGE SCALE GENOMIC DNA]</scope>
</reference>
<comment type="caution">
    <text evidence="13">The sequence shown here is derived from an EMBL/GenBank/DDBJ whole genome shotgun (WGS) entry which is preliminary data.</text>
</comment>
<dbReference type="GO" id="GO:0000381">
    <property type="term" value="P:regulation of alternative mRNA splicing, via spliceosome"/>
    <property type="evidence" value="ECO:0007669"/>
    <property type="project" value="TreeGrafter"/>
</dbReference>
<dbReference type="GO" id="GO:0016607">
    <property type="term" value="C:nuclear speck"/>
    <property type="evidence" value="ECO:0007669"/>
    <property type="project" value="UniProtKB-SubCell"/>
</dbReference>
<evidence type="ECO:0000256" key="8">
    <source>
        <dbReference type="ARBA" id="ARBA00037618"/>
    </source>
</evidence>
<protein>
    <recommendedName>
        <fullName evidence="9">Survival of motor neuron-related-splicing factor 30</fullName>
    </recommendedName>
    <alternativeName>
        <fullName evidence="10">Survival motor neuron domain-containing protein 1</fullName>
    </alternativeName>
</protein>
<evidence type="ECO:0000259" key="12">
    <source>
        <dbReference type="PROSITE" id="PS50304"/>
    </source>
</evidence>
<evidence type="ECO:0000256" key="11">
    <source>
        <dbReference type="SAM" id="Coils"/>
    </source>
</evidence>
<dbReference type="GO" id="GO:0003723">
    <property type="term" value="F:RNA binding"/>
    <property type="evidence" value="ECO:0007669"/>
    <property type="project" value="InterPro"/>
</dbReference>
<evidence type="ECO:0000256" key="1">
    <source>
        <dbReference type="ARBA" id="ARBA00004324"/>
    </source>
</evidence>
<dbReference type="CDD" id="cd20399">
    <property type="entry name" value="Tudor_SPF30"/>
    <property type="match status" value="1"/>
</dbReference>
<dbReference type="Proteomes" id="UP000549394">
    <property type="component" value="Unassembled WGS sequence"/>
</dbReference>
<dbReference type="SUPFAM" id="SSF63748">
    <property type="entry name" value="Tudor/PWWP/MBT"/>
    <property type="match status" value="1"/>
</dbReference>
<keyword evidence="7" id="KW-0539">Nucleus</keyword>
<comment type="subcellular location">
    <subcellularLocation>
        <location evidence="1">Nucleus speckle</location>
    </subcellularLocation>
    <subcellularLocation>
        <location evidence="2">Nucleus</location>
        <location evidence="2">Cajal body</location>
    </subcellularLocation>
</comment>
<name>A0A7I8W1K1_9ANNE</name>
<evidence type="ECO:0000256" key="10">
    <source>
        <dbReference type="ARBA" id="ARBA00042567"/>
    </source>
</evidence>
<dbReference type="PANTHER" id="PTHR13681:SF26">
    <property type="entry name" value="SURVIVAL OF MOTOR NEURON-RELATED-SPLICING FACTOR 30"/>
    <property type="match status" value="1"/>
</dbReference>
<keyword evidence="4" id="KW-0507">mRNA processing</keyword>
<organism evidence="13 14">
    <name type="scientific">Dimorphilus gyrociliatus</name>
    <dbReference type="NCBI Taxonomy" id="2664684"/>
    <lineage>
        <taxon>Eukaryota</taxon>
        <taxon>Metazoa</taxon>
        <taxon>Spiralia</taxon>
        <taxon>Lophotrochozoa</taxon>
        <taxon>Annelida</taxon>
        <taxon>Polychaeta</taxon>
        <taxon>Polychaeta incertae sedis</taxon>
        <taxon>Dinophilidae</taxon>
        <taxon>Dimorphilus</taxon>
    </lineage>
</organism>
<evidence type="ECO:0000256" key="2">
    <source>
        <dbReference type="ARBA" id="ARBA00004408"/>
    </source>
</evidence>
<evidence type="ECO:0000313" key="13">
    <source>
        <dbReference type="EMBL" id="CAD5122443.1"/>
    </source>
</evidence>
<sequence>MASNDIENYKVQLEQVEAALTQDPTNDDLLKLKQDILEIINLTQDLATEEKSEEKEEAIESFEGLVSIDPKSWRVGDKCMAIWSQDNRYYGATIDSILVDGTVEVTFDVYRNKDVNRIAQLRQYDEKAAAALAKKSKQRRDKLATEREYRKKKAEKKKLRMRELEEEREVDKRKWESFNSKAFAKTRRGLVKKSIFASPDSTSGRVGIGTCGKSGQEMTKFQQAVKYTKK</sequence>
<dbReference type="Pfam" id="PF06003">
    <property type="entry name" value="SMN_Tudor"/>
    <property type="match status" value="1"/>
</dbReference>
<dbReference type="PROSITE" id="PS50304">
    <property type="entry name" value="TUDOR"/>
    <property type="match status" value="1"/>
</dbReference>
<evidence type="ECO:0000256" key="5">
    <source>
        <dbReference type="ARBA" id="ARBA00022728"/>
    </source>
</evidence>
<dbReference type="GO" id="GO:0008380">
    <property type="term" value="P:RNA splicing"/>
    <property type="evidence" value="ECO:0007669"/>
    <property type="project" value="UniProtKB-KW"/>
</dbReference>
<evidence type="ECO:0000256" key="3">
    <source>
        <dbReference type="ARBA" id="ARBA00005371"/>
    </source>
</evidence>
<dbReference type="SMART" id="SM00333">
    <property type="entry name" value="TUDOR"/>
    <property type="match status" value="1"/>
</dbReference>
<keyword evidence="14" id="KW-1185">Reference proteome</keyword>
<feature type="domain" description="Tudor" evidence="12">
    <location>
        <begin position="72"/>
        <end position="131"/>
    </location>
</feature>
<evidence type="ECO:0000256" key="4">
    <source>
        <dbReference type="ARBA" id="ARBA00022664"/>
    </source>
</evidence>
<evidence type="ECO:0000256" key="6">
    <source>
        <dbReference type="ARBA" id="ARBA00023187"/>
    </source>
</evidence>
<dbReference type="AlphaFoldDB" id="A0A7I8W1K1"/>
<evidence type="ECO:0000256" key="7">
    <source>
        <dbReference type="ARBA" id="ARBA00023242"/>
    </source>
</evidence>
<dbReference type="PANTHER" id="PTHR13681">
    <property type="entry name" value="SURVIVAL OF MOTOR NEURON-RELATED-SPLICING FACTOR 30-RELATED"/>
    <property type="match status" value="1"/>
</dbReference>
<dbReference type="InterPro" id="IPR002999">
    <property type="entry name" value="Tudor"/>
</dbReference>
<keyword evidence="11" id="KW-0175">Coiled coil</keyword>
<dbReference type="GO" id="GO:0006397">
    <property type="term" value="P:mRNA processing"/>
    <property type="evidence" value="ECO:0007669"/>
    <property type="project" value="UniProtKB-KW"/>
</dbReference>
<gene>
    <name evidence="13" type="ORF">DGYR_LOCUS10255</name>
</gene>
<keyword evidence="5" id="KW-0747">Spliceosome</keyword>
<dbReference type="OrthoDB" id="79171at2759"/>
<dbReference type="Gene3D" id="2.30.30.140">
    <property type="match status" value="1"/>
</dbReference>
<dbReference type="GO" id="GO:0071011">
    <property type="term" value="C:precatalytic spliceosome"/>
    <property type="evidence" value="ECO:0007669"/>
    <property type="project" value="TreeGrafter"/>
</dbReference>
<dbReference type="InterPro" id="IPR010304">
    <property type="entry name" value="SMN_Tudor"/>
</dbReference>
<feature type="coiled-coil region" evidence="11">
    <location>
        <begin position="142"/>
        <end position="174"/>
    </location>
</feature>
<dbReference type="EMBL" id="CAJFCJ010000017">
    <property type="protein sequence ID" value="CAD5122443.1"/>
    <property type="molecule type" value="Genomic_DNA"/>
</dbReference>
<comment type="similarity">
    <text evidence="3">Belongs to the SMN family.</text>
</comment>